<keyword evidence="6" id="KW-0862">Zinc</keyword>
<dbReference type="Gene3D" id="3.20.20.140">
    <property type="entry name" value="Metal-dependent hydrolases"/>
    <property type="match status" value="1"/>
</dbReference>
<reference evidence="8" key="1">
    <citation type="submission" date="2022-12" db="EMBL/GenBank/DDBJ databases">
        <title>New Phytohabitans aurantiacus sp. RD004123 nov., an actinomycete isolated from soil.</title>
        <authorList>
            <person name="Triningsih D.W."/>
            <person name="Harunari E."/>
            <person name="Igarashi Y."/>
        </authorList>
    </citation>
    <scope>NUCLEOTIDE SEQUENCE</scope>
    <source>
        <strain evidence="8">RD004123</strain>
    </source>
</reference>
<dbReference type="InterPro" id="IPR006330">
    <property type="entry name" value="Ado/ade_deaminase"/>
</dbReference>
<evidence type="ECO:0000256" key="6">
    <source>
        <dbReference type="ARBA" id="ARBA00022833"/>
    </source>
</evidence>
<dbReference type="Pfam" id="PF00962">
    <property type="entry name" value="A_deaminase"/>
    <property type="match status" value="1"/>
</dbReference>
<dbReference type="EMBL" id="BSDI01000033">
    <property type="protein sequence ID" value="GLI00540.1"/>
    <property type="molecule type" value="Genomic_DNA"/>
</dbReference>
<evidence type="ECO:0000259" key="7">
    <source>
        <dbReference type="Pfam" id="PF00962"/>
    </source>
</evidence>
<name>A0ABQ5R1G9_9ACTN</name>
<evidence type="ECO:0000256" key="4">
    <source>
        <dbReference type="ARBA" id="ARBA00022723"/>
    </source>
</evidence>
<dbReference type="InterPro" id="IPR032466">
    <property type="entry name" value="Metal_Hydrolase"/>
</dbReference>
<comment type="cofactor">
    <cofactor evidence="1">
        <name>Zn(2+)</name>
        <dbReference type="ChEBI" id="CHEBI:29105"/>
    </cofactor>
</comment>
<evidence type="ECO:0000256" key="2">
    <source>
        <dbReference type="ARBA" id="ARBA00006676"/>
    </source>
</evidence>
<evidence type="ECO:0000256" key="1">
    <source>
        <dbReference type="ARBA" id="ARBA00001947"/>
    </source>
</evidence>
<comment type="caution">
    <text evidence="8">The sequence shown here is derived from an EMBL/GenBank/DDBJ whole genome shotgun (WGS) entry which is preliminary data.</text>
</comment>
<dbReference type="RefSeq" id="WP_281900930.1">
    <property type="nucleotide sequence ID" value="NZ_BSDI01000033.1"/>
</dbReference>
<accession>A0ABQ5R1G9</accession>
<dbReference type="PANTHER" id="PTHR11409:SF43">
    <property type="entry name" value="ADENOSINE DEAMINASE"/>
    <property type="match status" value="1"/>
</dbReference>
<dbReference type="NCBIfam" id="TIGR01430">
    <property type="entry name" value="aden_deam"/>
    <property type="match status" value="1"/>
</dbReference>
<dbReference type="SUPFAM" id="SSF51556">
    <property type="entry name" value="Metallo-dependent hydrolases"/>
    <property type="match status" value="1"/>
</dbReference>
<organism evidence="8 9">
    <name type="scientific">Phytohabitans aurantiacus</name>
    <dbReference type="NCBI Taxonomy" id="3016789"/>
    <lineage>
        <taxon>Bacteria</taxon>
        <taxon>Bacillati</taxon>
        <taxon>Actinomycetota</taxon>
        <taxon>Actinomycetes</taxon>
        <taxon>Micromonosporales</taxon>
        <taxon>Micromonosporaceae</taxon>
    </lineage>
</organism>
<evidence type="ECO:0000256" key="5">
    <source>
        <dbReference type="ARBA" id="ARBA00022801"/>
    </source>
</evidence>
<evidence type="ECO:0000313" key="8">
    <source>
        <dbReference type="EMBL" id="GLI00540.1"/>
    </source>
</evidence>
<dbReference type="EC" id="3.5.4.4" evidence="3"/>
<proteinExistence type="inferred from homology"/>
<protein>
    <recommendedName>
        <fullName evidence="3">adenosine deaminase</fullName>
        <ecNumber evidence="3">3.5.4.4</ecNumber>
    </recommendedName>
</protein>
<keyword evidence="5" id="KW-0378">Hydrolase</keyword>
<dbReference type="InterPro" id="IPR001365">
    <property type="entry name" value="A_deaminase_dom"/>
</dbReference>
<evidence type="ECO:0000313" key="9">
    <source>
        <dbReference type="Proteomes" id="UP001144280"/>
    </source>
</evidence>
<keyword evidence="4" id="KW-0479">Metal-binding</keyword>
<dbReference type="PANTHER" id="PTHR11409">
    <property type="entry name" value="ADENOSINE DEAMINASE"/>
    <property type="match status" value="1"/>
</dbReference>
<keyword evidence="9" id="KW-1185">Reference proteome</keyword>
<feature type="domain" description="Adenosine deaminase" evidence="7">
    <location>
        <begin position="6"/>
        <end position="308"/>
    </location>
</feature>
<sequence>MTGRYELHCHLDGSVRPDTIAALAAEQGLDLPAPARQLAVAPAGVGSLHAFLPYIDVALDVLQTPQALHRAAAELVADWQADRVVYGEVRFAPQLHTRAGMSLDDAIDAVAAGLAHGTAATGVRTGLLLCCLRHQQPGVSLEVADAAVRRRDVVAGLDLAGDERHPGTPHREAFDLAHGAGLPVTVHAGEAAGPASVWEALDVLGARRIGHGVRSTGDAALLDRLRRDQIALETCPGCNVLTAAVPAMAAHPADRLLRAGLRITVSTDTRTTAGTTLDAEFAALAATFGWTEAEERLCQDNAARAAFA</sequence>
<dbReference type="Proteomes" id="UP001144280">
    <property type="component" value="Unassembled WGS sequence"/>
</dbReference>
<gene>
    <name evidence="8" type="primary">add</name>
    <name evidence="8" type="ORF">Pa4123_58160</name>
</gene>
<evidence type="ECO:0000256" key="3">
    <source>
        <dbReference type="ARBA" id="ARBA00012784"/>
    </source>
</evidence>
<comment type="similarity">
    <text evidence="2">Belongs to the metallo-dependent hydrolases superfamily. Adenosine and AMP deaminases family.</text>
</comment>